<keyword evidence="5" id="KW-0539">Nucleus</keyword>
<dbReference type="InterPro" id="IPR001680">
    <property type="entry name" value="WD40_rpt"/>
</dbReference>
<dbReference type="PANTHER" id="PTHR16288:SF0">
    <property type="entry name" value="TRNA (GUANINE-N(7)-)-METHYLTRANSFERASE NON-CATALYTIC SUBUNIT WDR4"/>
    <property type="match status" value="1"/>
</dbReference>
<dbReference type="STRING" id="747525.W4K135"/>
<dbReference type="GO" id="GO:0005634">
    <property type="term" value="C:nucleus"/>
    <property type="evidence" value="ECO:0007669"/>
    <property type="project" value="UniProtKB-SubCell"/>
</dbReference>
<dbReference type="GO" id="GO:0005829">
    <property type="term" value="C:cytosol"/>
    <property type="evidence" value="ECO:0007669"/>
    <property type="project" value="TreeGrafter"/>
</dbReference>
<dbReference type="HOGENOM" id="CLU_1063759_0_0_1"/>
<dbReference type="Gene3D" id="2.130.10.10">
    <property type="entry name" value="YVTN repeat-like/Quinoprotein amine dehydrogenase"/>
    <property type="match status" value="2"/>
</dbReference>
<keyword evidence="8" id="KW-1185">Reference proteome</keyword>
<evidence type="ECO:0000313" key="8">
    <source>
        <dbReference type="Proteomes" id="UP000030671"/>
    </source>
</evidence>
<dbReference type="AlphaFoldDB" id="W4K135"/>
<dbReference type="GO" id="GO:0036265">
    <property type="term" value="P:RNA (guanine-N7)-methylation"/>
    <property type="evidence" value="ECO:0007669"/>
    <property type="project" value="InterPro"/>
</dbReference>
<proteinExistence type="predicted"/>
<name>W4K135_HETIT</name>
<organism evidence="7 8">
    <name type="scientific">Heterobasidion irregulare (strain TC 32-1)</name>
    <dbReference type="NCBI Taxonomy" id="747525"/>
    <lineage>
        <taxon>Eukaryota</taxon>
        <taxon>Fungi</taxon>
        <taxon>Dikarya</taxon>
        <taxon>Basidiomycota</taxon>
        <taxon>Agaricomycotina</taxon>
        <taxon>Agaricomycetes</taxon>
        <taxon>Russulales</taxon>
        <taxon>Bondarzewiaceae</taxon>
        <taxon>Heterobasidion</taxon>
        <taxon>Heterobasidion annosum species complex</taxon>
    </lineage>
</organism>
<feature type="region of interest" description="Disordered" evidence="6">
    <location>
        <begin position="127"/>
        <end position="151"/>
    </location>
</feature>
<evidence type="ECO:0000256" key="1">
    <source>
        <dbReference type="ARBA" id="ARBA00004123"/>
    </source>
</evidence>
<dbReference type="InterPro" id="IPR036322">
    <property type="entry name" value="WD40_repeat_dom_sf"/>
</dbReference>
<dbReference type="InParanoid" id="W4K135"/>
<comment type="subcellular location">
    <subcellularLocation>
        <location evidence="1">Nucleus</location>
    </subcellularLocation>
</comment>
<evidence type="ECO:0000256" key="2">
    <source>
        <dbReference type="ARBA" id="ARBA00022574"/>
    </source>
</evidence>
<dbReference type="GeneID" id="20672300"/>
<dbReference type="InterPro" id="IPR015943">
    <property type="entry name" value="WD40/YVTN_repeat-like_dom_sf"/>
</dbReference>
<keyword evidence="2" id="KW-0853">WD repeat</keyword>
<gene>
    <name evidence="7" type="ORF">HETIRDRAFT_386970</name>
</gene>
<dbReference type="EMBL" id="KI925461">
    <property type="protein sequence ID" value="ETW78781.1"/>
    <property type="molecule type" value="Genomic_DNA"/>
</dbReference>
<protein>
    <submittedName>
        <fullName evidence="7">Uncharacterized protein</fullName>
    </submittedName>
</protein>
<evidence type="ECO:0000256" key="5">
    <source>
        <dbReference type="ARBA" id="ARBA00023242"/>
    </source>
</evidence>
<dbReference type="eggNOG" id="KOG3914">
    <property type="taxonomic scope" value="Eukaryota"/>
</dbReference>
<dbReference type="KEGG" id="hir:HETIRDRAFT_386970"/>
<evidence type="ECO:0000256" key="4">
    <source>
        <dbReference type="ARBA" id="ARBA00022737"/>
    </source>
</evidence>
<evidence type="ECO:0000313" key="7">
    <source>
        <dbReference type="EMBL" id="ETW78781.1"/>
    </source>
</evidence>
<dbReference type="Proteomes" id="UP000030671">
    <property type="component" value="Unassembled WGS sequence"/>
</dbReference>
<dbReference type="PANTHER" id="PTHR16288">
    <property type="entry name" value="WD40 REPEAT PROTEIN 4"/>
    <property type="match status" value="1"/>
</dbReference>
<reference evidence="7 8" key="1">
    <citation type="journal article" date="2012" name="New Phytol.">
        <title>Insight into trade-off between wood decay and parasitism from the genome of a fungal forest pathogen.</title>
        <authorList>
            <person name="Olson A."/>
            <person name="Aerts A."/>
            <person name="Asiegbu F."/>
            <person name="Belbahri L."/>
            <person name="Bouzid O."/>
            <person name="Broberg A."/>
            <person name="Canback B."/>
            <person name="Coutinho P.M."/>
            <person name="Cullen D."/>
            <person name="Dalman K."/>
            <person name="Deflorio G."/>
            <person name="van Diepen L.T."/>
            <person name="Dunand C."/>
            <person name="Duplessis S."/>
            <person name="Durling M."/>
            <person name="Gonthier P."/>
            <person name="Grimwood J."/>
            <person name="Fossdal C.G."/>
            <person name="Hansson D."/>
            <person name="Henrissat B."/>
            <person name="Hietala A."/>
            <person name="Himmelstrand K."/>
            <person name="Hoffmeister D."/>
            <person name="Hogberg N."/>
            <person name="James T.Y."/>
            <person name="Karlsson M."/>
            <person name="Kohler A."/>
            <person name="Kues U."/>
            <person name="Lee Y.H."/>
            <person name="Lin Y.C."/>
            <person name="Lind M."/>
            <person name="Lindquist E."/>
            <person name="Lombard V."/>
            <person name="Lucas S."/>
            <person name="Lunden K."/>
            <person name="Morin E."/>
            <person name="Murat C."/>
            <person name="Park J."/>
            <person name="Raffaello T."/>
            <person name="Rouze P."/>
            <person name="Salamov A."/>
            <person name="Schmutz J."/>
            <person name="Solheim H."/>
            <person name="Stahlberg J."/>
            <person name="Velez H."/>
            <person name="de Vries R.P."/>
            <person name="Wiebenga A."/>
            <person name="Woodward S."/>
            <person name="Yakovlev I."/>
            <person name="Garbelotto M."/>
            <person name="Martin F."/>
            <person name="Grigoriev I.V."/>
            <person name="Stenlid J."/>
        </authorList>
    </citation>
    <scope>NUCLEOTIDE SEQUENCE [LARGE SCALE GENOMIC DNA]</scope>
    <source>
        <strain evidence="7 8">TC 32-1</strain>
    </source>
</reference>
<dbReference type="Pfam" id="PF00400">
    <property type="entry name" value="WD40"/>
    <property type="match status" value="1"/>
</dbReference>
<dbReference type="OrthoDB" id="339900at2759"/>
<dbReference type="GO" id="GO:0043527">
    <property type="term" value="C:tRNA methyltransferase complex"/>
    <property type="evidence" value="ECO:0007669"/>
    <property type="project" value="TreeGrafter"/>
</dbReference>
<feature type="non-terminal residue" evidence="7">
    <location>
        <position position="1"/>
    </location>
</feature>
<keyword evidence="3" id="KW-0819">tRNA processing</keyword>
<dbReference type="RefSeq" id="XP_009549091.1">
    <property type="nucleotide sequence ID" value="XM_009550796.1"/>
</dbReference>
<dbReference type="FunCoup" id="W4K135">
    <property type="interactions" value="231"/>
</dbReference>
<dbReference type="SMART" id="SM00320">
    <property type="entry name" value="WD40"/>
    <property type="match status" value="3"/>
</dbReference>
<dbReference type="GO" id="GO:0006400">
    <property type="term" value="P:tRNA modification"/>
    <property type="evidence" value="ECO:0007669"/>
    <property type="project" value="TreeGrafter"/>
</dbReference>
<feature type="non-terminal residue" evidence="7">
    <location>
        <position position="262"/>
    </location>
</feature>
<feature type="compositionally biased region" description="Basic and acidic residues" evidence="6">
    <location>
        <begin position="136"/>
        <end position="150"/>
    </location>
</feature>
<evidence type="ECO:0000256" key="6">
    <source>
        <dbReference type="SAM" id="MobiDB-lite"/>
    </source>
</evidence>
<dbReference type="SUPFAM" id="SSF50978">
    <property type="entry name" value="WD40 repeat-like"/>
    <property type="match status" value="1"/>
</dbReference>
<accession>W4K135</accession>
<dbReference type="InterPro" id="IPR028884">
    <property type="entry name" value="Trm82"/>
</dbReference>
<keyword evidence="4" id="KW-0677">Repeat</keyword>
<evidence type="ECO:0000256" key="3">
    <source>
        <dbReference type="ARBA" id="ARBA00022694"/>
    </source>
</evidence>
<sequence>ANTSSYPHSKLLIGAEKCALISGPHIQILDTQSGQLLFSTASFEDSAKEAIVKSGPIRCAAVDEAFVHLATTGDDKKLKVWAVDGLRLLSERELPKKPTQVSFIRKGRFILVSDKFGDVFRYPLTPVPKQQPATESDVKRDPLASHENPSDGHLILGHTSLLTSFCLPSDEKYIITADRDEHIRVSWYPQGYCIENYCLGHEKYVSAIHIPAFLPSSLVSGGGDPALKIWDWQHGTVVCEIPVLEAIKPFIRVRAKKRKWGD</sequence>